<feature type="transmembrane region" description="Helical" evidence="10">
    <location>
        <begin position="119"/>
        <end position="135"/>
    </location>
</feature>
<evidence type="ECO:0000256" key="4">
    <source>
        <dbReference type="ARBA" id="ARBA00022676"/>
    </source>
</evidence>
<sequence>MAITSNLSIERWYYDNTSQWTLDYPPFFAYFEYVLSKASVANFFVPEALVLQSEPFFSLKFLYFHRTTVILTDIFYAYSCCFLVESIGQMLPTRIAEGLGSVLISCVPLIIVDNIHFQYNSFLTSFLLISIAYLFKRNFVAASFWYCVLLNLKHIYLYYAPAYAIIFLADYMKAWRPNFIKNGFKLALVISFPFIVSFGPLVYYGNVDIFWQIIRRLFPFQRGLTHAYWAPNIWACYNFIDFCLYKTLKCIKMLPIQAAPPSYTSGLVQEYSHSVLPNVSPKVTLFTTVVLLLPMLLTLNKKFMPKNIFLILLTHSSFAFFLAGYHVHEKAIIMILIPYTILAFCDFRYLTMLKNFCLTATISLFPLLFTPFEGLIKVNDSIIFHNTEYVSFLLTVKSSHWCMLLNSLIF</sequence>
<comment type="similarity">
    <text evidence="3 10">Belongs to the ALG6/ALG8 glucosyltransferase family.</text>
</comment>
<feature type="transmembrane region" description="Helical" evidence="10">
    <location>
        <begin position="155"/>
        <end position="172"/>
    </location>
</feature>
<feature type="transmembrane region" description="Helical" evidence="10">
    <location>
        <begin position="94"/>
        <end position="112"/>
    </location>
</feature>
<evidence type="ECO:0000256" key="2">
    <source>
        <dbReference type="ARBA" id="ARBA00004922"/>
    </source>
</evidence>
<dbReference type="PANTHER" id="PTHR12413">
    <property type="entry name" value="DOLICHYL GLYCOSYLTRANSFERASE"/>
    <property type="match status" value="1"/>
</dbReference>
<evidence type="ECO:0000256" key="3">
    <source>
        <dbReference type="ARBA" id="ARBA00008715"/>
    </source>
</evidence>
<evidence type="ECO:0000256" key="6">
    <source>
        <dbReference type="ARBA" id="ARBA00022692"/>
    </source>
</evidence>
<dbReference type="AlphaFoldDB" id="A0A0N5AFK2"/>
<feature type="transmembrane region" description="Helical" evidence="10">
    <location>
        <begin position="68"/>
        <end position="88"/>
    </location>
</feature>
<keyword evidence="6 10" id="KW-0812">Transmembrane</keyword>
<evidence type="ECO:0000256" key="1">
    <source>
        <dbReference type="ARBA" id="ARBA00004477"/>
    </source>
</evidence>
<evidence type="ECO:0000256" key="7">
    <source>
        <dbReference type="ARBA" id="ARBA00022824"/>
    </source>
</evidence>
<dbReference type="InterPro" id="IPR004856">
    <property type="entry name" value="Glyco_trans_ALG6/ALG8"/>
</dbReference>
<dbReference type="WBParaSite" id="SMUV_0000306001-mRNA-1">
    <property type="protein sequence ID" value="SMUV_0000306001-mRNA-1"/>
    <property type="gene ID" value="SMUV_0000306001"/>
</dbReference>
<dbReference type="PANTHER" id="PTHR12413:SF2">
    <property type="entry name" value="DOLICHYL PYROPHOSPHATE GLC1MAN9GLCNAC2 ALPHA-1,3-GLUCOSYLTRANSFERASE-RELATED"/>
    <property type="match status" value="1"/>
</dbReference>
<protein>
    <recommendedName>
        <fullName evidence="10">Alpha-1,3-glucosyltransferase</fullName>
        <ecNumber evidence="10">2.4.1.-</ecNumber>
    </recommendedName>
</protein>
<organism evidence="11 12">
    <name type="scientific">Syphacia muris</name>
    <dbReference type="NCBI Taxonomy" id="451379"/>
    <lineage>
        <taxon>Eukaryota</taxon>
        <taxon>Metazoa</taxon>
        <taxon>Ecdysozoa</taxon>
        <taxon>Nematoda</taxon>
        <taxon>Chromadorea</taxon>
        <taxon>Rhabditida</taxon>
        <taxon>Spirurina</taxon>
        <taxon>Oxyuridomorpha</taxon>
        <taxon>Oxyuroidea</taxon>
        <taxon>Oxyuridae</taxon>
        <taxon>Syphacia</taxon>
    </lineage>
</organism>
<evidence type="ECO:0000313" key="11">
    <source>
        <dbReference type="Proteomes" id="UP000046393"/>
    </source>
</evidence>
<comment type="caution">
    <text evidence="10">Lacks conserved residue(s) required for the propagation of feature annotation.</text>
</comment>
<keyword evidence="11" id="KW-1185">Reference proteome</keyword>
<dbReference type="GO" id="GO:0006487">
    <property type="term" value="P:protein N-linked glycosylation"/>
    <property type="evidence" value="ECO:0007669"/>
    <property type="project" value="TreeGrafter"/>
</dbReference>
<evidence type="ECO:0000313" key="12">
    <source>
        <dbReference type="WBParaSite" id="SMUV_0000306001-mRNA-1"/>
    </source>
</evidence>
<proteinExistence type="inferred from homology"/>
<evidence type="ECO:0000256" key="5">
    <source>
        <dbReference type="ARBA" id="ARBA00022679"/>
    </source>
</evidence>
<keyword evidence="4 10" id="KW-0328">Glycosyltransferase</keyword>
<keyword evidence="7 10" id="KW-0256">Endoplasmic reticulum</keyword>
<keyword evidence="5 10" id="KW-0808">Transferase</keyword>
<comment type="subcellular location">
    <subcellularLocation>
        <location evidence="1 10">Endoplasmic reticulum membrane</location>
        <topology evidence="1 10">Multi-pass membrane protein</topology>
    </subcellularLocation>
</comment>
<keyword evidence="9 10" id="KW-0472">Membrane</keyword>
<feature type="transmembrane region" description="Helical" evidence="10">
    <location>
        <begin position="184"/>
        <end position="204"/>
    </location>
</feature>
<dbReference type="EC" id="2.4.1.-" evidence="10"/>
<feature type="transmembrane region" description="Helical" evidence="10">
    <location>
        <begin position="307"/>
        <end position="325"/>
    </location>
</feature>
<keyword evidence="8 10" id="KW-1133">Transmembrane helix</keyword>
<evidence type="ECO:0000256" key="10">
    <source>
        <dbReference type="RuleBase" id="RU363110"/>
    </source>
</evidence>
<name>A0A0N5AFK2_9BILA</name>
<dbReference type="Proteomes" id="UP000046393">
    <property type="component" value="Unplaced"/>
</dbReference>
<evidence type="ECO:0000256" key="8">
    <source>
        <dbReference type="ARBA" id="ARBA00022989"/>
    </source>
</evidence>
<dbReference type="UniPathway" id="UPA00378"/>
<dbReference type="GO" id="GO:0005789">
    <property type="term" value="C:endoplasmic reticulum membrane"/>
    <property type="evidence" value="ECO:0007669"/>
    <property type="project" value="UniProtKB-SubCell"/>
</dbReference>
<dbReference type="GO" id="GO:0042283">
    <property type="term" value="F:dolichyl pyrophosphate Glc1Man9GlcNAc2 alpha-1,3-glucosyltransferase activity"/>
    <property type="evidence" value="ECO:0007669"/>
    <property type="project" value="TreeGrafter"/>
</dbReference>
<evidence type="ECO:0000256" key="9">
    <source>
        <dbReference type="ARBA" id="ARBA00023136"/>
    </source>
</evidence>
<comment type="pathway">
    <text evidence="2 10">Protein modification; protein glycosylation.</text>
</comment>
<accession>A0A0N5AFK2</accession>
<feature type="transmembrane region" description="Helical" evidence="10">
    <location>
        <begin position="331"/>
        <end position="350"/>
    </location>
</feature>
<dbReference type="STRING" id="451379.A0A0N5AFK2"/>
<reference evidence="12" key="1">
    <citation type="submission" date="2017-02" db="UniProtKB">
        <authorList>
            <consortium name="WormBaseParasite"/>
        </authorList>
    </citation>
    <scope>IDENTIFICATION</scope>
</reference>
<dbReference type="Pfam" id="PF03155">
    <property type="entry name" value="Alg6_Alg8"/>
    <property type="match status" value="1"/>
</dbReference>